<evidence type="ECO:0000256" key="1">
    <source>
        <dbReference type="SAM" id="MobiDB-lite"/>
    </source>
</evidence>
<sequence length="312" mass="34326">MDNLNSEPRETIKVLGRHVYRGPHLYGKTPMIHIKLDLGPLASSTTHSLPGFVAKLLSLLPSLQQHPGASGTPGGLVQQLQQGMPITQLLQVLAMELQCLAGSQVQLAPIRPPLPSSTASHVLYPYAEERLGLLAGWFALRMVHHLLPAEFQGIRGSSRLIPSDVSPRAEFDDPLDVEGDIRVLNRIFRRYGLGPTTRSLVDEARNRGIPWMRLDDQSLVQLGYGRHQHRIRGDLPHFKPRSRKCQRQGPHQAVAGEIQRACPQRKSGLFAGRGPGGRRGPRVPTGVQTTGRQPRQGHHPAPDGHRGGDQSL</sequence>
<gene>
    <name evidence="3" type="ORF">DC3_25860</name>
</gene>
<reference evidence="3 4" key="1">
    <citation type="submission" date="2019-07" db="EMBL/GenBank/DDBJ databases">
        <title>Whole genome shotgun sequence of Deinococcus cellulosilyticus NBRC 106333.</title>
        <authorList>
            <person name="Hosoyama A."/>
            <person name="Uohara A."/>
            <person name="Ohji S."/>
            <person name="Ichikawa N."/>
        </authorList>
    </citation>
    <scope>NUCLEOTIDE SEQUENCE [LARGE SCALE GENOMIC DNA]</scope>
    <source>
        <strain evidence="3 4">NBRC 106333</strain>
    </source>
</reference>
<feature type="compositionally biased region" description="Basic and acidic residues" evidence="1">
    <location>
        <begin position="300"/>
        <end position="312"/>
    </location>
</feature>
<keyword evidence="4" id="KW-1185">Reference proteome</keyword>
<comment type="caution">
    <text evidence="3">The sequence shown here is derived from an EMBL/GenBank/DDBJ whole genome shotgun (WGS) entry which is preliminary data.</text>
</comment>
<dbReference type="EMBL" id="BJXB01000010">
    <property type="protein sequence ID" value="GEM46951.1"/>
    <property type="molecule type" value="Genomic_DNA"/>
</dbReference>
<name>A0A511N3I9_DEIC1</name>
<evidence type="ECO:0000313" key="3">
    <source>
        <dbReference type="EMBL" id="GEM46951.1"/>
    </source>
</evidence>
<dbReference type="InterPro" id="IPR044019">
    <property type="entry name" value="Cyanophycin_syn_N"/>
</dbReference>
<dbReference type="Pfam" id="PF18921">
    <property type="entry name" value="Cyanophycin_syn"/>
    <property type="match status" value="1"/>
</dbReference>
<feature type="region of interest" description="Disordered" evidence="1">
    <location>
        <begin position="269"/>
        <end position="312"/>
    </location>
</feature>
<dbReference type="AlphaFoldDB" id="A0A511N3I9"/>
<evidence type="ECO:0000259" key="2">
    <source>
        <dbReference type="Pfam" id="PF18921"/>
    </source>
</evidence>
<evidence type="ECO:0000313" key="4">
    <source>
        <dbReference type="Proteomes" id="UP000321306"/>
    </source>
</evidence>
<protein>
    <recommendedName>
        <fullName evidence="2">Cyanophycin synthase-like N-terminal domain-containing protein</fullName>
    </recommendedName>
</protein>
<organism evidence="3 4">
    <name type="scientific">Deinococcus cellulosilyticus (strain DSM 18568 / NBRC 106333 / KACC 11606 / 5516J-15)</name>
    <dbReference type="NCBI Taxonomy" id="1223518"/>
    <lineage>
        <taxon>Bacteria</taxon>
        <taxon>Thermotogati</taxon>
        <taxon>Deinococcota</taxon>
        <taxon>Deinococci</taxon>
        <taxon>Deinococcales</taxon>
        <taxon>Deinococcaceae</taxon>
        <taxon>Deinococcus</taxon>
    </lineage>
</organism>
<accession>A0A511N3I9</accession>
<proteinExistence type="predicted"/>
<feature type="domain" description="Cyanophycin synthase-like N-terminal" evidence="2">
    <location>
        <begin position="34"/>
        <end position="147"/>
    </location>
</feature>
<dbReference type="Proteomes" id="UP000321306">
    <property type="component" value="Unassembled WGS sequence"/>
</dbReference>